<feature type="domain" description="Peptidase S53" evidence="2">
    <location>
        <begin position="1"/>
        <end position="129"/>
    </location>
</feature>
<dbReference type="AlphaFoldDB" id="A0AAD6VC13"/>
<dbReference type="GO" id="GO:0008240">
    <property type="term" value="F:tripeptidyl-peptidase activity"/>
    <property type="evidence" value="ECO:0007669"/>
    <property type="project" value="TreeGrafter"/>
</dbReference>
<accession>A0AAD6VC13</accession>
<dbReference type="GO" id="GO:0006508">
    <property type="term" value="P:proteolysis"/>
    <property type="evidence" value="ECO:0007669"/>
    <property type="project" value="InterPro"/>
</dbReference>
<dbReference type="SUPFAM" id="SSF52743">
    <property type="entry name" value="Subtilisin-like"/>
    <property type="match status" value="1"/>
</dbReference>
<dbReference type="EMBL" id="JARJCW010000043">
    <property type="protein sequence ID" value="KAJ7205521.1"/>
    <property type="molecule type" value="Genomic_DNA"/>
</dbReference>
<dbReference type="PROSITE" id="PS51695">
    <property type="entry name" value="SEDOLISIN"/>
    <property type="match status" value="1"/>
</dbReference>
<dbReference type="Gene3D" id="3.40.50.200">
    <property type="entry name" value="Peptidase S8/S53 domain"/>
    <property type="match status" value="1"/>
</dbReference>
<feature type="non-terminal residue" evidence="3">
    <location>
        <position position="1"/>
    </location>
</feature>
<dbReference type="Proteomes" id="UP001219525">
    <property type="component" value="Unassembled WGS sequence"/>
</dbReference>
<proteinExistence type="predicted"/>
<evidence type="ECO:0000256" key="1">
    <source>
        <dbReference type="PROSITE-ProRule" id="PRU01032"/>
    </source>
</evidence>
<name>A0AAD6VC13_9AGAR</name>
<evidence type="ECO:0000313" key="3">
    <source>
        <dbReference type="EMBL" id="KAJ7205521.1"/>
    </source>
</evidence>
<protein>
    <submittedName>
        <fullName evidence="3">Peptidase S8/S53 domain-containing protein</fullName>
    </submittedName>
</protein>
<evidence type="ECO:0000259" key="2">
    <source>
        <dbReference type="PROSITE" id="PS51695"/>
    </source>
</evidence>
<gene>
    <name evidence="3" type="ORF">GGX14DRAFT_367916</name>
</gene>
<dbReference type="PANTHER" id="PTHR14218:SF15">
    <property type="entry name" value="TRIPEPTIDYL-PEPTIDASE 1"/>
    <property type="match status" value="1"/>
</dbReference>
<evidence type="ECO:0000313" key="4">
    <source>
        <dbReference type="Proteomes" id="UP001219525"/>
    </source>
</evidence>
<dbReference type="InterPro" id="IPR030400">
    <property type="entry name" value="Sedolisin_dom"/>
</dbReference>
<organism evidence="3 4">
    <name type="scientific">Mycena pura</name>
    <dbReference type="NCBI Taxonomy" id="153505"/>
    <lineage>
        <taxon>Eukaryota</taxon>
        <taxon>Fungi</taxon>
        <taxon>Dikarya</taxon>
        <taxon>Basidiomycota</taxon>
        <taxon>Agaricomycotina</taxon>
        <taxon>Agaricomycetes</taxon>
        <taxon>Agaricomycetidae</taxon>
        <taxon>Agaricales</taxon>
        <taxon>Marasmiineae</taxon>
        <taxon>Mycenaceae</taxon>
        <taxon>Mycena</taxon>
    </lineage>
</organism>
<keyword evidence="4" id="KW-1185">Reference proteome</keyword>
<comment type="caution">
    <text evidence="1">Lacks conserved residue(s) required for the propagation of feature annotation.</text>
</comment>
<sequence length="129" mass="13717">FHPRLPCVLSYVTAVGATQGFNPEIATNLTGGGFSDLFPRPWYQTQAVDSFLKTISPDFAGTFNKSGRGYPEIAIQGWGLPYVNGGITHPATGGTSFSSPIFASIIALINDRLIGAGKPVLGFLNVIRE</sequence>
<reference evidence="3" key="1">
    <citation type="submission" date="2023-03" db="EMBL/GenBank/DDBJ databases">
        <title>Massive genome expansion in bonnet fungi (Mycena s.s.) driven by repeated elements and novel gene families across ecological guilds.</title>
        <authorList>
            <consortium name="Lawrence Berkeley National Laboratory"/>
            <person name="Harder C.B."/>
            <person name="Miyauchi S."/>
            <person name="Viragh M."/>
            <person name="Kuo A."/>
            <person name="Thoen E."/>
            <person name="Andreopoulos B."/>
            <person name="Lu D."/>
            <person name="Skrede I."/>
            <person name="Drula E."/>
            <person name="Henrissat B."/>
            <person name="Morin E."/>
            <person name="Kohler A."/>
            <person name="Barry K."/>
            <person name="LaButti K."/>
            <person name="Morin E."/>
            <person name="Salamov A."/>
            <person name="Lipzen A."/>
            <person name="Mereny Z."/>
            <person name="Hegedus B."/>
            <person name="Baldrian P."/>
            <person name="Stursova M."/>
            <person name="Weitz H."/>
            <person name="Taylor A."/>
            <person name="Grigoriev I.V."/>
            <person name="Nagy L.G."/>
            <person name="Martin F."/>
            <person name="Kauserud H."/>
        </authorList>
    </citation>
    <scope>NUCLEOTIDE SEQUENCE</scope>
    <source>
        <strain evidence="3">9144</strain>
    </source>
</reference>
<dbReference type="GO" id="GO:0004252">
    <property type="term" value="F:serine-type endopeptidase activity"/>
    <property type="evidence" value="ECO:0007669"/>
    <property type="project" value="InterPro"/>
</dbReference>
<comment type="caution">
    <text evidence="3">The sequence shown here is derived from an EMBL/GenBank/DDBJ whole genome shotgun (WGS) entry which is preliminary data.</text>
</comment>
<dbReference type="PANTHER" id="PTHR14218">
    <property type="entry name" value="PROTEASE S8 TRIPEPTIDYL PEPTIDASE I CLN2"/>
    <property type="match status" value="1"/>
</dbReference>
<dbReference type="InterPro" id="IPR036852">
    <property type="entry name" value="Peptidase_S8/S53_dom_sf"/>
</dbReference>
<dbReference type="InterPro" id="IPR050819">
    <property type="entry name" value="Tripeptidyl-peptidase_I"/>
</dbReference>